<evidence type="ECO:0000256" key="3">
    <source>
        <dbReference type="SAM" id="MobiDB-lite"/>
    </source>
</evidence>
<proteinExistence type="evidence at transcript level"/>
<dbReference type="GO" id="GO:0005737">
    <property type="term" value="C:cytoplasm"/>
    <property type="evidence" value="ECO:0007669"/>
    <property type="project" value="TreeGrafter"/>
</dbReference>
<dbReference type="FunFam" id="3.80.10.10:FF:000067">
    <property type="entry name" value="Leucine-rich repeat and calponin homology domain-containing protein 4 isoform 1"/>
    <property type="match status" value="1"/>
</dbReference>
<dbReference type="AlphaFoldDB" id="V9L182"/>
<feature type="non-terminal residue" evidence="4">
    <location>
        <position position="400"/>
    </location>
</feature>
<reference evidence="4" key="1">
    <citation type="journal article" date="2014" name="Nature">
        <title>Elephant shark genome provides unique insights into gnathostome evolution.</title>
        <authorList>
            <consortium name="International Elephant Shark Genome Sequencing Consortium"/>
            <person name="Venkatesh B."/>
            <person name="Lee A.P."/>
            <person name="Ravi V."/>
            <person name="Maurya A.K."/>
            <person name="Lian M.M."/>
            <person name="Swann J.B."/>
            <person name="Ohta Y."/>
            <person name="Flajnik M.F."/>
            <person name="Sutoh Y."/>
            <person name="Kasahara M."/>
            <person name="Hoon S."/>
            <person name="Gangu V."/>
            <person name="Roy S.W."/>
            <person name="Irimia M."/>
            <person name="Korzh V."/>
            <person name="Kondrychyn I."/>
            <person name="Lim Z.W."/>
            <person name="Tay B.H."/>
            <person name="Tohari S."/>
            <person name="Kong K.W."/>
            <person name="Ho S."/>
            <person name="Lorente-Galdos B."/>
            <person name="Quilez J."/>
            <person name="Marques-Bonet T."/>
            <person name="Raney B.J."/>
            <person name="Ingham P.W."/>
            <person name="Tay A."/>
            <person name="Hillier L.W."/>
            <person name="Minx P."/>
            <person name="Boehm T."/>
            <person name="Wilson R.K."/>
            <person name="Brenner S."/>
            <person name="Warren W.C."/>
        </authorList>
    </citation>
    <scope>NUCLEOTIDE SEQUENCE</scope>
    <source>
        <tissue evidence="4">Brain</tissue>
    </source>
</reference>
<dbReference type="Pfam" id="PF12799">
    <property type="entry name" value="LRR_4"/>
    <property type="match status" value="1"/>
</dbReference>
<name>V9L182_CALMI</name>
<dbReference type="InterPro" id="IPR050216">
    <property type="entry name" value="LRR_domain-containing"/>
</dbReference>
<dbReference type="Gene3D" id="3.80.10.10">
    <property type="entry name" value="Ribonuclease Inhibitor"/>
    <property type="match status" value="1"/>
</dbReference>
<feature type="compositionally biased region" description="Polar residues" evidence="3">
    <location>
        <begin position="384"/>
        <end position="400"/>
    </location>
</feature>
<feature type="region of interest" description="Disordered" evidence="3">
    <location>
        <begin position="361"/>
        <end position="400"/>
    </location>
</feature>
<feature type="region of interest" description="Disordered" evidence="3">
    <location>
        <begin position="161"/>
        <end position="195"/>
    </location>
</feature>
<dbReference type="SUPFAM" id="SSF52058">
    <property type="entry name" value="L domain-like"/>
    <property type="match status" value="1"/>
</dbReference>
<feature type="non-terminal residue" evidence="4">
    <location>
        <position position="1"/>
    </location>
</feature>
<protein>
    <submittedName>
        <fullName evidence="4">Leucine-rich repeat neuronal protein 4</fullName>
    </submittedName>
</protein>
<evidence type="ECO:0000256" key="1">
    <source>
        <dbReference type="ARBA" id="ARBA00022614"/>
    </source>
</evidence>
<dbReference type="PANTHER" id="PTHR48051">
    <property type="match status" value="1"/>
</dbReference>
<keyword evidence="1" id="KW-0433">Leucine-rich repeat</keyword>
<sequence>QALWHLNLSRGQLTVLPMALCSLPLKVLIISNNRLTELPAAIGHLRCLRELDVSCNELQSLPPELGNLESLRELSVRRNQLNRLPEELAELPLCRLDFSCNRISRIPVCYRHLRHLQTIRLDNNPLLSPPAQICTKGKIHIFKYLNIEACKMVSEIGDLERNPAGWPPDEVPPRRGTGGLDSGFHSVDSGSKRWSVNESVDELMDRMEDVTRDSRQQRVGSGESAGKPAHPNPEPGDCVQGGTEEGERGKIPPTNEEDSGTEKPGSQPHLIAERNTRWSGDGPRRETEERRKPGTLLIWQERERQLRSQGERRVLSSNPASRPVSCSFPEPGGKTPASELVPTGVVSIPRHKIDDVQVVGVSRLPAKRPDQPLVSPTREPGNVQRPQSFLFRTSTRPNLK</sequence>
<evidence type="ECO:0000256" key="2">
    <source>
        <dbReference type="ARBA" id="ARBA00022737"/>
    </source>
</evidence>
<dbReference type="SMART" id="SM00364">
    <property type="entry name" value="LRR_BAC"/>
    <property type="match status" value="3"/>
</dbReference>
<feature type="region of interest" description="Disordered" evidence="3">
    <location>
        <begin position="208"/>
        <end position="342"/>
    </location>
</feature>
<dbReference type="InterPro" id="IPR025875">
    <property type="entry name" value="Leu-rich_rpt_4"/>
</dbReference>
<dbReference type="Pfam" id="PF13855">
    <property type="entry name" value="LRR_8"/>
    <property type="match status" value="1"/>
</dbReference>
<dbReference type="PROSITE" id="PS51450">
    <property type="entry name" value="LRR"/>
    <property type="match status" value="1"/>
</dbReference>
<dbReference type="InterPro" id="IPR001611">
    <property type="entry name" value="Leu-rich_rpt"/>
</dbReference>
<feature type="compositionally biased region" description="Basic and acidic residues" evidence="3">
    <location>
        <begin position="271"/>
        <end position="292"/>
    </location>
</feature>
<dbReference type="EMBL" id="JW872924">
    <property type="protein sequence ID" value="AFP05442.1"/>
    <property type="molecule type" value="mRNA"/>
</dbReference>
<organism evidence="4">
    <name type="scientific">Callorhinchus milii</name>
    <name type="common">Ghost shark</name>
    <dbReference type="NCBI Taxonomy" id="7868"/>
    <lineage>
        <taxon>Eukaryota</taxon>
        <taxon>Metazoa</taxon>
        <taxon>Chordata</taxon>
        <taxon>Craniata</taxon>
        <taxon>Vertebrata</taxon>
        <taxon>Chondrichthyes</taxon>
        <taxon>Holocephali</taxon>
        <taxon>Chimaeriformes</taxon>
        <taxon>Callorhinchidae</taxon>
        <taxon>Callorhinchus</taxon>
    </lineage>
</organism>
<dbReference type="InterPro" id="IPR003591">
    <property type="entry name" value="Leu-rich_rpt_typical-subtyp"/>
</dbReference>
<dbReference type="PANTHER" id="PTHR48051:SF64">
    <property type="entry name" value="LEUCINE RICH REPEATS AND CALPONIN HOMOLOGY DOMAIN CONTAINING 4"/>
    <property type="match status" value="1"/>
</dbReference>
<dbReference type="InterPro" id="IPR032675">
    <property type="entry name" value="LRR_dom_sf"/>
</dbReference>
<evidence type="ECO:0000313" key="4">
    <source>
        <dbReference type="EMBL" id="AFP05442.1"/>
    </source>
</evidence>
<keyword evidence="2" id="KW-0677">Repeat</keyword>
<dbReference type="SMART" id="SM00369">
    <property type="entry name" value="LRR_TYP"/>
    <property type="match status" value="4"/>
</dbReference>
<feature type="compositionally biased region" description="Basic and acidic residues" evidence="3">
    <location>
        <begin position="300"/>
        <end position="314"/>
    </location>
</feature>
<accession>V9L182</accession>